<sequence>MEEMIAILSKWGADGIVKLPEAPKKATEEDKKNPKFCYFHQYIHHFYSRLLDPSKENSMRRFKTEPWNSLKHGIRYTPIPFLKHKDKVVVSVVIHGNASDVDMDELVATSTAMTPTAIKTLQRNPSHAFLETTNAITFIDEDMDVQYLDHRCPLYFSTTINEVQVSRALVDTGSCINLIPLSTFRAAEISQKKIQGAPMEIKGFGDIGPWLHKHQLVSSTYHQCVKGRLNGKPIRIAANPTPFDQSESHFVEEIKDALEADLRDLLEQKRKRREEASTSKSQSTVCAHPFTGWAHYLLLMKIQLQGNLLQQIPKFLQRKNSRPVVQPMRTFHPEVEAQITQEVKKLLSAGFIKPIQHPQWLSNIIPVKKKNGQIRYCVDFCNLNKACPMDEFPLPNMDLLIDSATGHAMFSFMDGFSDYNQIFMSLKDAEKTAFRTSIGNFYYIVMPFAGKFLGFLVHQRGIDVDLTRASAIATMKLPCYTQRAEEFLREAVIHKKFIPGLAAPKKMVVGVEQPIYYVSRALKDAESRYSGAEAILFSSNLMLPNDSDTTFLAHKLNFLGEDNSSISDEVPREINKVFLADLGDSTWTLRFDGSSTAASGGAGIVLYRGNREAVTKPFKLDFPCSNNTAEYEGYLAGLAIAYEMGIKHLRVIGDSNLVVKEGEEMNVTICKKMEPITDLLKKEFEEPSPDLREIKDYTLISGDLYRRLHGGVLALMYQHARSKEKVLEVHEKTCGDGGAISPLPQTSAARDISRLNMKYLLDGILPPNLKDVYRLKRLALRYFVEGGTLFRKGFHGEPFRFLSLSESQMVMRETHVGECGEHQGKKRLYQCLLTLGYYWLTMKKDAADFVKTCHTCQIQANLIHTHPTSLQNMATPWPFHTWGLDFIGPINLASGGYIWILVATEYFTEVGRSHPGSEKQQEVDANMCAEVRMTNLEGLDEARELAKVRSQKNYKKMANVYSKAFRVRVFVEGQMVFESRRIRDGRSPPIPIQVLSLIGMDHTLFERCMKVVTTRLSKF</sequence>
<dbReference type="AlphaFoldDB" id="A0A2N9H0H3"/>
<proteinExistence type="predicted"/>
<dbReference type="Pfam" id="PF17921">
    <property type="entry name" value="Integrase_H2C2"/>
    <property type="match status" value="1"/>
</dbReference>
<dbReference type="InterPro" id="IPR012337">
    <property type="entry name" value="RNaseH-like_sf"/>
</dbReference>
<dbReference type="InterPro" id="IPR036397">
    <property type="entry name" value="RNaseH_sf"/>
</dbReference>
<accession>A0A2N9H0H3</accession>
<dbReference type="InterPro" id="IPR043128">
    <property type="entry name" value="Rev_trsase/Diguanyl_cyclase"/>
</dbReference>
<dbReference type="GO" id="GO:0003676">
    <property type="term" value="F:nucleic acid binding"/>
    <property type="evidence" value="ECO:0007669"/>
    <property type="project" value="InterPro"/>
</dbReference>
<dbReference type="Pfam" id="PF13456">
    <property type="entry name" value="RVT_3"/>
    <property type="match status" value="1"/>
</dbReference>
<dbReference type="EMBL" id="OIVN01002995">
    <property type="protein sequence ID" value="SPD08017.1"/>
    <property type="molecule type" value="Genomic_DNA"/>
</dbReference>
<dbReference type="Gene3D" id="1.10.340.70">
    <property type="match status" value="1"/>
</dbReference>
<dbReference type="Gene3D" id="3.10.10.10">
    <property type="entry name" value="HIV Type 1 Reverse Transcriptase, subunit A, domain 1"/>
    <property type="match status" value="1"/>
</dbReference>
<dbReference type="GO" id="GO:0004523">
    <property type="term" value="F:RNA-DNA hybrid ribonuclease activity"/>
    <property type="evidence" value="ECO:0007669"/>
    <property type="project" value="InterPro"/>
</dbReference>
<feature type="domain" description="Integrase zinc-binding" evidence="2">
    <location>
        <begin position="806"/>
        <end position="858"/>
    </location>
</feature>
<evidence type="ECO:0000259" key="1">
    <source>
        <dbReference type="Pfam" id="PF13456"/>
    </source>
</evidence>
<reference evidence="3" key="1">
    <citation type="submission" date="2018-02" db="EMBL/GenBank/DDBJ databases">
        <authorList>
            <person name="Cohen D.B."/>
            <person name="Kent A.D."/>
        </authorList>
    </citation>
    <scope>NUCLEOTIDE SEQUENCE</scope>
</reference>
<name>A0A2N9H0H3_FAGSY</name>
<evidence type="ECO:0000259" key="2">
    <source>
        <dbReference type="Pfam" id="PF17921"/>
    </source>
</evidence>
<feature type="domain" description="RNase H type-1" evidence="1">
    <location>
        <begin position="591"/>
        <end position="660"/>
    </location>
</feature>
<protein>
    <submittedName>
        <fullName evidence="3">Uncharacterized protein</fullName>
    </submittedName>
</protein>
<dbReference type="InterPro" id="IPR002156">
    <property type="entry name" value="RNaseH_domain"/>
</dbReference>
<dbReference type="PANTHER" id="PTHR37984">
    <property type="entry name" value="PROTEIN CBG26694"/>
    <property type="match status" value="1"/>
</dbReference>
<dbReference type="Gene3D" id="3.30.420.10">
    <property type="entry name" value="Ribonuclease H-like superfamily/Ribonuclease H"/>
    <property type="match status" value="1"/>
</dbReference>
<organism evidence="3">
    <name type="scientific">Fagus sylvatica</name>
    <name type="common">Beechnut</name>
    <dbReference type="NCBI Taxonomy" id="28930"/>
    <lineage>
        <taxon>Eukaryota</taxon>
        <taxon>Viridiplantae</taxon>
        <taxon>Streptophyta</taxon>
        <taxon>Embryophyta</taxon>
        <taxon>Tracheophyta</taxon>
        <taxon>Spermatophyta</taxon>
        <taxon>Magnoliopsida</taxon>
        <taxon>eudicotyledons</taxon>
        <taxon>Gunneridae</taxon>
        <taxon>Pentapetalae</taxon>
        <taxon>rosids</taxon>
        <taxon>fabids</taxon>
        <taxon>Fagales</taxon>
        <taxon>Fagaceae</taxon>
        <taxon>Fagus</taxon>
    </lineage>
</organism>
<gene>
    <name evidence="3" type="ORF">FSB_LOCUS35899</name>
</gene>
<dbReference type="PANTHER" id="PTHR37984:SF5">
    <property type="entry name" value="PROTEIN NYNRIN-LIKE"/>
    <property type="match status" value="1"/>
</dbReference>
<dbReference type="InterPro" id="IPR043502">
    <property type="entry name" value="DNA/RNA_pol_sf"/>
</dbReference>
<dbReference type="Gene3D" id="3.30.70.270">
    <property type="match status" value="1"/>
</dbReference>
<dbReference type="SUPFAM" id="SSF56672">
    <property type="entry name" value="DNA/RNA polymerases"/>
    <property type="match status" value="1"/>
</dbReference>
<evidence type="ECO:0000313" key="3">
    <source>
        <dbReference type="EMBL" id="SPD08017.1"/>
    </source>
</evidence>
<dbReference type="InterPro" id="IPR050951">
    <property type="entry name" value="Retrovirus_Pol_polyprotein"/>
</dbReference>
<dbReference type="InterPro" id="IPR041588">
    <property type="entry name" value="Integrase_H2C2"/>
</dbReference>
<dbReference type="CDD" id="cd01647">
    <property type="entry name" value="RT_LTR"/>
    <property type="match status" value="1"/>
</dbReference>
<dbReference type="SUPFAM" id="SSF53098">
    <property type="entry name" value="Ribonuclease H-like"/>
    <property type="match status" value="1"/>
</dbReference>